<keyword evidence="2" id="KW-1185">Reference proteome</keyword>
<comment type="caution">
    <text evidence="1">The sequence shown here is derived from an EMBL/GenBank/DDBJ whole genome shotgun (WGS) entry which is preliminary data.</text>
</comment>
<protein>
    <submittedName>
        <fullName evidence="1">Uncharacterized protein</fullName>
    </submittedName>
</protein>
<accession>A0ACC2Q0R3</accession>
<proteinExistence type="predicted"/>
<evidence type="ECO:0000313" key="1">
    <source>
        <dbReference type="EMBL" id="KAJ8705018.1"/>
    </source>
</evidence>
<dbReference type="Proteomes" id="UP001231649">
    <property type="component" value="Chromosome 30"/>
</dbReference>
<name>A0ACC2Q0R3_9NEOP</name>
<gene>
    <name evidence="1" type="ORF">PYW08_012338</name>
</gene>
<dbReference type="EMBL" id="CM056806">
    <property type="protein sequence ID" value="KAJ8705018.1"/>
    <property type="molecule type" value="Genomic_DNA"/>
</dbReference>
<evidence type="ECO:0000313" key="2">
    <source>
        <dbReference type="Proteomes" id="UP001231649"/>
    </source>
</evidence>
<reference evidence="1" key="1">
    <citation type="submission" date="2023-03" db="EMBL/GenBank/DDBJ databases">
        <title>Chromosome-level genomes of two armyworms, Mythimna separata and Mythimna loreyi, provide insights into the biosynthesis and reception of sex pheromones.</title>
        <authorList>
            <person name="Zhao H."/>
        </authorList>
    </citation>
    <scope>NUCLEOTIDE SEQUENCE</scope>
    <source>
        <strain evidence="1">BeijingLab</strain>
    </source>
</reference>
<sequence length="210" mass="23968">MSADLCVTLLKEHLLKFGVHLDSDVISLTTDGCSVMKKEGKAVNVYHQKCLAHSIQLAILDVLYKDTKGGEIDEDMPQNNDEDGDDDEDNDEKDENGSFEIIVSSKPPKREDIVYEHVINKVRKVAKLFRKSPTKQAVLKKYVEEDFHKELKLITDCKTRWSSLADMLERFLKIKICVRKALIDVGSGIDFTESEYTTLELFPIYLVLLK</sequence>
<organism evidence="1 2">
    <name type="scientific">Mythimna loreyi</name>
    <dbReference type="NCBI Taxonomy" id="667449"/>
    <lineage>
        <taxon>Eukaryota</taxon>
        <taxon>Metazoa</taxon>
        <taxon>Ecdysozoa</taxon>
        <taxon>Arthropoda</taxon>
        <taxon>Hexapoda</taxon>
        <taxon>Insecta</taxon>
        <taxon>Pterygota</taxon>
        <taxon>Neoptera</taxon>
        <taxon>Endopterygota</taxon>
        <taxon>Lepidoptera</taxon>
        <taxon>Glossata</taxon>
        <taxon>Ditrysia</taxon>
        <taxon>Noctuoidea</taxon>
        <taxon>Noctuidae</taxon>
        <taxon>Noctuinae</taxon>
        <taxon>Hadenini</taxon>
        <taxon>Mythimna</taxon>
    </lineage>
</organism>